<keyword evidence="2" id="KW-0812">Transmembrane</keyword>
<feature type="domain" description="PNPLA" evidence="3">
    <location>
        <begin position="26"/>
        <end position="184"/>
    </location>
</feature>
<evidence type="ECO:0000313" key="4">
    <source>
        <dbReference type="EMBL" id="QHS85665.1"/>
    </source>
</evidence>
<protein>
    <recommendedName>
        <fullName evidence="3">PNPLA domain-containing protein</fullName>
    </recommendedName>
</protein>
<evidence type="ECO:0000259" key="3">
    <source>
        <dbReference type="PROSITE" id="PS51635"/>
    </source>
</evidence>
<evidence type="ECO:0000256" key="2">
    <source>
        <dbReference type="SAM" id="Phobius"/>
    </source>
</evidence>
<name>A0A6C0B0B2_9ZZZZ</name>
<dbReference type="SUPFAM" id="SSF52151">
    <property type="entry name" value="FabD/lysophospholipase-like"/>
    <property type="match status" value="1"/>
</dbReference>
<dbReference type="GO" id="GO:0006629">
    <property type="term" value="P:lipid metabolic process"/>
    <property type="evidence" value="ECO:0007669"/>
    <property type="project" value="UniProtKB-KW"/>
</dbReference>
<dbReference type="PROSITE" id="PS51635">
    <property type="entry name" value="PNPLA"/>
    <property type="match status" value="1"/>
</dbReference>
<feature type="transmembrane region" description="Helical" evidence="2">
    <location>
        <begin position="261"/>
        <end position="281"/>
    </location>
</feature>
<dbReference type="Gene3D" id="3.40.1090.10">
    <property type="entry name" value="Cytosolic phospholipase A2 catalytic domain"/>
    <property type="match status" value="1"/>
</dbReference>
<dbReference type="InterPro" id="IPR002641">
    <property type="entry name" value="PNPLA_dom"/>
</dbReference>
<reference evidence="4" key="1">
    <citation type="journal article" date="2020" name="Nature">
        <title>Giant virus diversity and host interactions through global metagenomics.</title>
        <authorList>
            <person name="Schulz F."/>
            <person name="Roux S."/>
            <person name="Paez-Espino D."/>
            <person name="Jungbluth S."/>
            <person name="Walsh D.A."/>
            <person name="Denef V.J."/>
            <person name="McMahon K.D."/>
            <person name="Konstantinidis K.T."/>
            <person name="Eloe-Fadrosh E.A."/>
            <person name="Kyrpides N.C."/>
            <person name="Woyke T."/>
        </authorList>
    </citation>
    <scope>NUCLEOTIDE SEQUENCE</scope>
    <source>
        <strain evidence="4">GVMAG-M-3300009182-78</strain>
    </source>
</reference>
<accession>A0A6C0B0B2</accession>
<sequence>MHIIQNYIHQLINNIEKPVKQEKINLIMDGGIFNGSYLVGALYFLQEMEKQEFISIKKISSCSISSVCALLYYIDALDIAPDLYEIMVNQVRKKHNLDAFIQCFDKIKDRISDPELLCKRLYHKLYISYYNISKGKKVVKSSFRDLNDILQTIYKSCFIPFIVNGDLLYKQSFCDGINPYLFPKSDNCRRLYINLMGYDKIQYILSIKNEKTNMHRILAGLLDIHLFIIKGSSTQMCSYMEQWSILQILYHRCMRPILETLLFILIYTFYILHCYIFKITIMNYKKYKYTLL</sequence>
<organism evidence="4">
    <name type="scientific">viral metagenome</name>
    <dbReference type="NCBI Taxonomy" id="1070528"/>
    <lineage>
        <taxon>unclassified sequences</taxon>
        <taxon>metagenomes</taxon>
        <taxon>organismal metagenomes</taxon>
    </lineage>
</organism>
<evidence type="ECO:0000256" key="1">
    <source>
        <dbReference type="ARBA" id="ARBA00023098"/>
    </source>
</evidence>
<keyword evidence="2" id="KW-1133">Transmembrane helix</keyword>
<dbReference type="AlphaFoldDB" id="A0A6C0B0B2"/>
<dbReference type="EMBL" id="MN739046">
    <property type="protein sequence ID" value="QHS85665.1"/>
    <property type="molecule type" value="Genomic_DNA"/>
</dbReference>
<keyword evidence="1" id="KW-0443">Lipid metabolism</keyword>
<proteinExistence type="predicted"/>
<dbReference type="InterPro" id="IPR016035">
    <property type="entry name" value="Acyl_Trfase/lysoPLipase"/>
</dbReference>
<keyword evidence="2" id="KW-0472">Membrane</keyword>